<comment type="caution">
    <text evidence="1">The sequence shown here is derived from an EMBL/GenBank/DDBJ whole genome shotgun (WGS) entry which is preliminary data.</text>
</comment>
<dbReference type="Proteomes" id="UP000611762">
    <property type="component" value="Unassembled WGS sequence"/>
</dbReference>
<reference evidence="1" key="1">
    <citation type="submission" date="2020-08" db="EMBL/GenBank/DDBJ databases">
        <title>Genome public.</title>
        <authorList>
            <person name="Liu C."/>
            <person name="Sun Q."/>
        </authorList>
    </citation>
    <scope>NUCLEOTIDE SEQUENCE</scope>
    <source>
        <strain evidence="1">H8</strain>
    </source>
</reference>
<dbReference type="RefSeq" id="WP_249311216.1">
    <property type="nucleotide sequence ID" value="NZ_JACRSU010000001.1"/>
</dbReference>
<protein>
    <submittedName>
        <fullName evidence="1">Uncharacterized protein</fullName>
    </submittedName>
</protein>
<dbReference type="AlphaFoldDB" id="A0A926DLT8"/>
<dbReference type="EMBL" id="JACRSU010000001">
    <property type="protein sequence ID" value="MBC8540084.1"/>
    <property type="molecule type" value="Genomic_DNA"/>
</dbReference>
<evidence type="ECO:0000313" key="1">
    <source>
        <dbReference type="EMBL" id="MBC8540084.1"/>
    </source>
</evidence>
<name>A0A926DLT8_9FIRM</name>
<gene>
    <name evidence="1" type="ORF">H8698_03720</name>
</gene>
<evidence type="ECO:0000313" key="2">
    <source>
        <dbReference type="Proteomes" id="UP000611762"/>
    </source>
</evidence>
<keyword evidence="2" id="KW-1185">Reference proteome</keyword>
<organism evidence="1 2">
    <name type="scientific">Congzhengia minquanensis</name>
    <dbReference type="NCBI Taxonomy" id="2763657"/>
    <lineage>
        <taxon>Bacteria</taxon>
        <taxon>Bacillati</taxon>
        <taxon>Bacillota</taxon>
        <taxon>Clostridia</taxon>
        <taxon>Eubacteriales</taxon>
        <taxon>Oscillospiraceae</taxon>
        <taxon>Congzhengia</taxon>
    </lineage>
</organism>
<accession>A0A926DLT8</accession>
<sequence length="97" mass="10710">MDYAGVYSIGRVFYSNDTEDESDGLGHSAKMTSDQWGPTSFIIMAPENFTPNSPNGEHADDMLNGYFHYFANGEMSEEIHLGMFGKDGAYTPPISVE</sequence>
<proteinExistence type="predicted"/>